<dbReference type="GO" id="GO:0006393">
    <property type="term" value="P:termination of mitochondrial transcription"/>
    <property type="evidence" value="ECO:0007669"/>
    <property type="project" value="TreeGrafter"/>
</dbReference>
<evidence type="ECO:0008006" key="5">
    <source>
        <dbReference type="Google" id="ProtNLM"/>
    </source>
</evidence>
<gene>
    <name evidence="3" type="ORF">RR48_08068</name>
</gene>
<evidence type="ECO:0000313" key="3">
    <source>
        <dbReference type="EMBL" id="KPJ11762.1"/>
    </source>
</evidence>
<proteinExistence type="inferred from homology"/>
<dbReference type="STRING" id="76193.A0A194R240"/>
<dbReference type="AlphaFoldDB" id="A0A194R240"/>
<name>A0A194R240_PAPMA</name>
<evidence type="ECO:0000256" key="2">
    <source>
        <dbReference type="ARBA" id="ARBA00022946"/>
    </source>
</evidence>
<sequence length="163" mass="19169">MGFCKNRLYYISSRLKCSPDMLRETVAKRTFVYNLPFDWLESSLNVLLDMGVSSERILRDLWVLKYHPKTIHERLQKVKSLGVETVYPWMVKSFLDFLISEGFTIEDIARRPRVLTASQKTVKQRLEKLRSLGLKEINLNTVSRSRKDFKKYFASLESVSIQN</sequence>
<reference evidence="3 4" key="1">
    <citation type="journal article" date="2015" name="Nat. Commun.">
        <title>Outbred genome sequencing and CRISPR/Cas9 gene editing in butterflies.</title>
        <authorList>
            <person name="Li X."/>
            <person name="Fan D."/>
            <person name="Zhang W."/>
            <person name="Liu G."/>
            <person name="Zhang L."/>
            <person name="Zhao L."/>
            <person name="Fang X."/>
            <person name="Chen L."/>
            <person name="Dong Y."/>
            <person name="Chen Y."/>
            <person name="Ding Y."/>
            <person name="Zhao R."/>
            <person name="Feng M."/>
            <person name="Zhu Y."/>
            <person name="Feng Y."/>
            <person name="Jiang X."/>
            <person name="Zhu D."/>
            <person name="Xiang H."/>
            <person name="Feng X."/>
            <person name="Li S."/>
            <person name="Wang J."/>
            <person name="Zhang G."/>
            <person name="Kronforst M.R."/>
            <person name="Wang W."/>
        </authorList>
    </citation>
    <scope>NUCLEOTIDE SEQUENCE [LARGE SCALE GENOMIC DNA]</scope>
    <source>
        <strain evidence="3">Ya'a_city_454_Pm</strain>
        <tissue evidence="3">Whole body</tissue>
    </source>
</reference>
<keyword evidence="4" id="KW-1185">Reference proteome</keyword>
<dbReference type="Gene3D" id="1.25.70.10">
    <property type="entry name" value="Transcription termination factor 3, mitochondrial"/>
    <property type="match status" value="2"/>
</dbReference>
<dbReference type="EMBL" id="KQ460870">
    <property type="protein sequence ID" value="KPJ11762.1"/>
    <property type="molecule type" value="Genomic_DNA"/>
</dbReference>
<dbReference type="PANTHER" id="PTHR15437">
    <property type="entry name" value="TRANSCRIPTION TERMINATION FACTOR, MITOCHONDRIAL"/>
    <property type="match status" value="1"/>
</dbReference>
<comment type="similarity">
    <text evidence="1">Belongs to the mTERF family.</text>
</comment>
<dbReference type="GO" id="GO:0003676">
    <property type="term" value="F:nucleic acid binding"/>
    <property type="evidence" value="ECO:0007669"/>
    <property type="project" value="InterPro"/>
</dbReference>
<protein>
    <recommendedName>
        <fullName evidence="5">Transcription termination factor, mitochondrial</fullName>
    </recommendedName>
</protein>
<dbReference type="FunCoup" id="A0A194R240">
    <property type="interactions" value="134"/>
</dbReference>
<dbReference type="GO" id="GO:0005759">
    <property type="term" value="C:mitochondrial matrix"/>
    <property type="evidence" value="ECO:0007669"/>
    <property type="project" value="TreeGrafter"/>
</dbReference>
<dbReference type="PANTHER" id="PTHR15437:SF6">
    <property type="entry name" value="TRANSCRIPTION TERMINATION FACTOR, MITOCHONDRIAL"/>
    <property type="match status" value="1"/>
</dbReference>
<keyword evidence="2" id="KW-0809">Transit peptide</keyword>
<dbReference type="Proteomes" id="UP000053240">
    <property type="component" value="Unassembled WGS sequence"/>
</dbReference>
<evidence type="ECO:0000313" key="4">
    <source>
        <dbReference type="Proteomes" id="UP000053240"/>
    </source>
</evidence>
<dbReference type="InterPro" id="IPR038538">
    <property type="entry name" value="MTERF_sf"/>
</dbReference>
<organism evidence="3 4">
    <name type="scientific">Papilio machaon</name>
    <name type="common">Old World swallowtail butterfly</name>
    <dbReference type="NCBI Taxonomy" id="76193"/>
    <lineage>
        <taxon>Eukaryota</taxon>
        <taxon>Metazoa</taxon>
        <taxon>Ecdysozoa</taxon>
        <taxon>Arthropoda</taxon>
        <taxon>Hexapoda</taxon>
        <taxon>Insecta</taxon>
        <taxon>Pterygota</taxon>
        <taxon>Neoptera</taxon>
        <taxon>Endopterygota</taxon>
        <taxon>Lepidoptera</taxon>
        <taxon>Glossata</taxon>
        <taxon>Ditrysia</taxon>
        <taxon>Papilionoidea</taxon>
        <taxon>Papilionidae</taxon>
        <taxon>Papilioninae</taxon>
        <taxon>Papilio</taxon>
    </lineage>
</organism>
<accession>A0A194R240</accession>
<dbReference type="InterPro" id="IPR003690">
    <property type="entry name" value="MTERF"/>
</dbReference>
<dbReference type="InParanoid" id="A0A194R240"/>
<evidence type="ECO:0000256" key="1">
    <source>
        <dbReference type="ARBA" id="ARBA00007692"/>
    </source>
</evidence>
<dbReference type="SMART" id="SM00733">
    <property type="entry name" value="Mterf"/>
    <property type="match status" value="3"/>
</dbReference>